<comment type="subcellular location">
    <subcellularLocation>
        <location evidence="1 16">Cell inner membrane</location>
        <topology evidence="1 16">Multi-pass membrane protein</topology>
    </subcellularLocation>
</comment>
<feature type="transmembrane region" description="Helical" evidence="16">
    <location>
        <begin position="411"/>
        <end position="435"/>
    </location>
</feature>
<dbReference type="GO" id="GO:0046914">
    <property type="term" value="F:transition metal ion binding"/>
    <property type="evidence" value="ECO:0007669"/>
    <property type="project" value="InterPro"/>
</dbReference>
<feature type="transmembrane region" description="Helical" evidence="16">
    <location>
        <begin position="706"/>
        <end position="730"/>
    </location>
</feature>
<keyword evidence="2 16" id="KW-0813">Transport</keyword>
<dbReference type="GO" id="GO:0015093">
    <property type="term" value="F:ferrous iron transmembrane transporter activity"/>
    <property type="evidence" value="ECO:0007669"/>
    <property type="project" value="UniProtKB-UniRule"/>
</dbReference>
<keyword evidence="11 14" id="KW-0342">GTP-binding</keyword>
<evidence type="ECO:0000256" key="13">
    <source>
        <dbReference type="NCBIfam" id="TIGR00437"/>
    </source>
</evidence>
<dbReference type="InterPro" id="IPR011640">
    <property type="entry name" value="Fe2_transport_prot_B_C"/>
</dbReference>
<feature type="binding site" evidence="14">
    <location>
        <begin position="132"/>
        <end position="135"/>
    </location>
    <ligand>
        <name>GTP</name>
        <dbReference type="ChEBI" id="CHEBI:37565"/>
        <label>1</label>
    </ligand>
</feature>
<feature type="binding site" evidence="14">
    <location>
        <begin position="111"/>
        <end position="115"/>
    </location>
    <ligand>
        <name>GTP</name>
        <dbReference type="ChEBI" id="CHEBI:37565"/>
        <label>1</label>
    </ligand>
</feature>
<keyword evidence="19" id="KW-1185">Reference proteome</keyword>
<dbReference type="Pfam" id="PF07670">
    <property type="entry name" value="Gate"/>
    <property type="match status" value="2"/>
</dbReference>
<dbReference type="InterPro" id="IPR027417">
    <property type="entry name" value="P-loop_NTPase"/>
</dbReference>
<dbReference type="KEGG" id="taqu:KDW03_03460"/>
<feature type="binding site" evidence="15">
    <location>
        <position position="101"/>
    </location>
    <ligand>
        <name>Mg(2+)</name>
        <dbReference type="ChEBI" id="CHEBI:18420"/>
        <label>2</label>
    </ligand>
</feature>
<feature type="transmembrane region" description="Helical" evidence="16">
    <location>
        <begin position="520"/>
        <end position="541"/>
    </location>
</feature>
<dbReference type="Pfam" id="PF02421">
    <property type="entry name" value="FeoB_N"/>
    <property type="match status" value="1"/>
</dbReference>
<feature type="transmembrane region" description="Helical" evidence="16">
    <location>
        <begin position="612"/>
        <end position="629"/>
    </location>
</feature>
<evidence type="ECO:0000256" key="5">
    <source>
        <dbReference type="ARBA" id="ARBA00022519"/>
    </source>
</evidence>
<evidence type="ECO:0000256" key="10">
    <source>
        <dbReference type="ARBA" id="ARBA00023065"/>
    </source>
</evidence>
<comment type="function">
    <text evidence="16">Probable transporter of a GTP-driven Fe(2+) uptake system.</text>
</comment>
<keyword evidence="7 14" id="KW-0547">Nucleotide-binding</keyword>
<evidence type="ECO:0000256" key="1">
    <source>
        <dbReference type="ARBA" id="ARBA00004429"/>
    </source>
</evidence>
<feature type="domain" description="FeoB-type G" evidence="17">
    <location>
        <begin position="79"/>
        <end position="241"/>
    </location>
</feature>
<dbReference type="Pfam" id="PF04023">
    <property type="entry name" value="FeoA"/>
    <property type="match status" value="1"/>
</dbReference>
<name>A0AAX3BEV3_9SPIR</name>
<dbReference type="RefSeq" id="WP_271436004.1">
    <property type="nucleotide sequence ID" value="NZ_CP073355.1"/>
</dbReference>
<feature type="binding site" evidence="14">
    <location>
        <begin position="192"/>
        <end position="195"/>
    </location>
    <ligand>
        <name>GTP</name>
        <dbReference type="ChEBI" id="CHEBI:37565"/>
        <label>1</label>
    </ligand>
</feature>
<keyword evidence="6 16" id="KW-0812">Transmembrane</keyword>
<keyword evidence="3" id="KW-1003">Cell membrane</keyword>
<evidence type="ECO:0000256" key="14">
    <source>
        <dbReference type="PIRSR" id="PIRSR603373-1"/>
    </source>
</evidence>
<dbReference type="SMART" id="SM00899">
    <property type="entry name" value="FeoA"/>
    <property type="match status" value="1"/>
</dbReference>
<evidence type="ECO:0000256" key="15">
    <source>
        <dbReference type="PIRSR" id="PIRSR603373-2"/>
    </source>
</evidence>
<dbReference type="SUPFAM" id="SSF52540">
    <property type="entry name" value="P-loop containing nucleoside triphosphate hydrolases"/>
    <property type="match status" value="1"/>
</dbReference>
<dbReference type="InterPro" id="IPR003373">
    <property type="entry name" value="Fe2_transport_prot-B"/>
</dbReference>
<evidence type="ECO:0000256" key="16">
    <source>
        <dbReference type="RuleBase" id="RU362098"/>
    </source>
</evidence>
<dbReference type="InterPro" id="IPR011642">
    <property type="entry name" value="Gate_dom"/>
</dbReference>
<keyword evidence="15" id="KW-0460">Magnesium</keyword>
<feature type="transmembrane region" description="Helical" evidence="16">
    <location>
        <begin position="675"/>
        <end position="694"/>
    </location>
</feature>
<feature type="binding site" evidence="14">
    <location>
        <begin position="86"/>
        <end position="93"/>
    </location>
    <ligand>
        <name>GTP</name>
        <dbReference type="ChEBI" id="CHEBI:37565"/>
        <label>1</label>
    </ligand>
</feature>
<evidence type="ECO:0000313" key="19">
    <source>
        <dbReference type="Proteomes" id="UP001056539"/>
    </source>
</evidence>
<dbReference type="FunFam" id="3.40.50.300:FF:000426">
    <property type="entry name" value="Ferrous iron transport protein B"/>
    <property type="match status" value="1"/>
</dbReference>
<accession>A0AAX3BEV3</accession>
<feature type="transmembrane region" description="Helical" evidence="16">
    <location>
        <begin position="352"/>
        <end position="374"/>
    </location>
</feature>
<dbReference type="Proteomes" id="UP001056539">
    <property type="component" value="Chromosome"/>
</dbReference>
<dbReference type="EMBL" id="CP073355">
    <property type="protein sequence ID" value="URA10874.1"/>
    <property type="molecule type" value="Genomic_DNA"/>
</dbReference>
<dbReference type="Pfam" id="PF07664">
    <property type="entry name" value="FeoB_C"/>
    <property type="match status" value="1"/>
</dbReference>
<evidence type="ECO:0000313" key="18">
    <source>
        <dbReference type="EMBL" id="URA10874.1"/>
    </source>
</evidence>
<evidence type="ECO:0000256" key="6">
    <source>
        <dbReference type="ARBA" id="ARBA00022692"/>
    </source>
</evidence>
<dbReference type="InterPro" id="IPR008988">
    <property type="entry name" value="Transcriptional_repressor_C"/>
</dbReference>
<evidence type="ECO:0000256" key="3">
    <source>
        <dbReference type="ARBA" id="ARBA00022475"/>
    </source>
</evidence>
<keyword evidence="15" id="KW-0479">Metal-binding</keyword>
<evidence type="ECO:0000256" key="12">
    <source>
        <dbReference type="ARBA" id="ARBA00023136"/>
    </source>
</evidence>
<feature type="transmembrane region" description="Helical" evidence="16">
    <location>
        <begin position="579"/>
        <end position="600"/>
    </location>
</feature>
<keyword evidence="8 16" id="KW-1133">Transmembrane helix</keyword>
<dbReference type="Gene3D" id="3.40.50.300">
    <property type="entry name" value="P-loop containing nucleotide triphosphate hydrolases"/>
    <property type="match status" value="1"/>
</dbReference>
<dbReference type="PANTHER" id="PTHR43185">
    <property type="entry name" value="FERROUS IRON TRANSPORT PROTEIN B"/>
    <property type="match status" value="1"/>
</dbReference>
<keyword evidence="4 16" id="KW-0410">Iron transport</keyword>
<dbReference type="InterPro" id="IPR007167">
    <property type="entry name" value="Fe-transptr_FeoA-like"/>
</dbReference>
<keyword evidence="5" id="KW-0997">Cell inner membrane</keyword>
<sequence length="731" mass="81203">MTQTLDKLEAGKRFRVKQILGEGKGLHRIRELGFSTIQEGVVVRNARGPILVSIQDRQIAIGRGIAARIEVEVLRDILYNELALIGQPNCGKTLLFNRLTGSSQHVGNWPGVTVEKKEGKTIIGGLPLSVIDLPGIYSFSSLSEEEEVAKSFVLSAKQTLFLNILDATHLEANLYLTVQLALMRVPMIVVVNMMDEAEKEGLSLDLSRLSELLGVPVIGISALKGEDIARLKQLIAEVLDQKIEISLRLSQNEVTKTLEKIAEIFAANGIEPSFWAAYAYLETNNLPKEIEDLSGLPPLRESFVQKVKKDMPTVMTEWILSLCMGIAREVVKHRILSLQTKKRITNALDAIFLNPIVGPILFFLFMGSIFWITFQLGDILSGYLESFFGFLAEKAQTIPIPWLASFISDGLIGGVGNVVALFPYIVIIFLLLSFLEDSGYMARGTFLVDRFMHKIGLHGKSFVPLVLGFGCSVPAIMSTRMLDNRSDKIKTMLMVPFFSCSARMPVFTLFAAAFFGKNGWMMLLALYVLGVFVAIFTAWWLSKSLIKEHSEGLIMELPVYRMPSPLNLWNNTWNRSKEYLIRAGSILLFFSIVLWLLSILPWGVEPGSSDSLIGRIGHGISWIFSPLGFDWQMTVALVNGFFAKEIVISTLGVLYGSGESLAAVLPQHMSLPTMLAYMVFILLYIPCAATVATLRVESRSWKWTLFAIVYGLLVAWGLAFVIKIVSTLILG</sequence>
<evidence type="ECO:0000256" key="4">
    <source>
        <dbReference type="ARBA" id="ARBA00022496"/>
    </source>
</evidence>
<evidence type="ECO:0000256" key="2">
    <source>
        <dbReference type="ARBA" id="ARBA00022448"/>
    </source>
</evidence>
<dbReference type="InterPro" id="IPR050860">
    <property type="entry name" value="FeoB_GTPase"/>
</dbReference>
<protein>
    <recommendedName>
        <fullName evidence="13 16">Ferrous iron transport protein B</fullName>
    </recommendedName>
</protein>
<dbReference type="Gene3D" id="2.30.30.90">
    <property type="match status" value="1"/>
</dbReference>
<dbReference type="CDD" id="cd01879">
    <property type="entry name" value="FeoB"/>
    <property type="match status" value="1"/>
</dbReference>
<keyword evidence="9 16" id="KW-0408">Iron</keyword>
<dbReference type="PROSITE" id="PS51711">
    <property type="entry name" value="G_FEOB"/>
    <property type="match status" value="1"/>
</dbReference>
<keyword evidence="10" id="KW-0406">Ion transport</keyword>
<evidence type="ECO:0000256" key="11">
    <source>
        <dbReference type="ARBA" id="ARBA00023134"/>
    </source>
</evidence>
<evidence type="ECO:0000259" key="17">
    <source>
        <dbReference type="PROSITE" id="PS51711"/>
    </source>
</evidence>
<reference evidence="18" key="1">
    <citation type="submission" date="2021-04" db="EMBL/GenBank/DDBJ databases">
        <authorList>
            <person name="Postec A."/>
        </authorList>
    </citation>
    <scope>NUCLEOTIDE SEQUENCE</scope>
    <source>
        <strain evidence="18">F1F22</strain>
    </source>
</reference>
<comment type="similarity">
    <text evidence="16">Belongs to the TRAFAC class TrmE-Era-EngA-EngB-Septin-like GTPase superfamily. FeoB GTPase (TC 9.A.8) family.</text>
</comment>
<gene>
    <name evidence="18" type="primary">feoB</name>
    <name evidence="18" type="ORF">KDW03_03460</name>
</gene>
<dbReference type="NCBIfam" id="TIGR00437">
    <property type="entry name" value="feoB"/>
    <property type="match status" value="1"/>
</dbReference>
<dbReference type="PANTHER" id="PTHR43185:SF1">
    <property type="entry name" value="FE(2+) TRANSPORTER FEOB"/>
    <property type="match status" value="1"/>
</dbReference>
<dbReference type="InterPro" id="IPR030389">
    <property type="entry name" value="G_FEOB_dom"/>
</dbReference>
<dbReference type="SUPFAM" id="SSF50037">
    <property type="entry name" value="C-terminal domain of transcriptional repressors"/>
    <property type="match status" value="1"/>
</dbReference>
<feature type="transmembrane region" description="Helical" evidence="16">
    <location>
        <begin position="455"/>
        <end position="479"/>
    </location>
</feature>
<reference evidence="18" key="2">
    <citation type="submission" date="2022-06" db="EMBL/GenBank/DDBJ databases">
        <title>Thermospira aquatica gen. nov., sp. nov.</title>
        <authorList>
            <person name="Ben Ali Gam Z."/>
            <person name="Labat M."/>
        </authorList>
    </citation>
    <scope>NUCLEOTIDE SEQUENCE</scope>
    <source>
        <strain evidence="18">F1F22</strain>
    </source>
</reference>
<keyword evidence="12 16" id="KW-0472">Membrane</keyword>
<organism evidence="18 19">
    <name type="scientific">Thermospira aquatica</name>
    <dbReference type="NCBI Taxonomy" id="2828656"/>
    <lineage>
        <taxon>Bacteria</taxon>
        <taxon>Pseudomonadati</taxon>
        <taxon>Spirochaetota</taxon>
        <taxon>Spirochaetia</taxon>
        <taxon>Brevinematales</taxon>
        <taxon>Thermospiraceae</taxon>
        <taxon>Thermospira</taxon>
    </lineage>
</organism>
<feature type="transmembrane region" description="Helical" evidence="16">
    <location>
        <begin position="636"/>
        <end position="655"/>
    </location>
</feature>
<dbReference type="GO" id="GO:0005886">
    <property type="term" value="C:plasma membrane"/>
    <property type="evidence" value="ECO:0007669"/>
    <property type="project" value="UniProtKB-SubCell"/>
</dbReference>
<feature type="binding site" evidence="15">
    <location>
        <position position="97"/>
    </location>
    <ligand>
        <name>Mg(2+)</name>
        <dbReference type="ChEBI" id="CHEBI:18420"/>
        <label>2</label>
    </ligand>
</feature>
<dbReference type="AlphaFoldDB" id="A0AAX3BEV3"/>
<dbReference type="PRINTS" id="PR00326">
    <property type="entry name" value="GTP1OBG"/>
</dbReference>
<evidence type="ECO:0000256" key="9">
    <source>
        <dbReference type="ARBA" id="ARBA00023004"/>
    </source>
</evidence>
<proteinExistence type="inferred from homology"/>
<feature type="binding site" evidence="15">
    <location>
        <position position="100"/>
    </location>
    <ligand>
        <name>Mg(2+)</name>
        <dbReference type="ChEBI" id="CHEBI:18420"/>
        <label>2</label>
    </ligand>
</feature>
<dbReference type="InterPro" id="IPR006073">
    <property type="entry name" value="GTP-bd"/>
</dbReference>
<dbReference type="InterPro" id="IPR038157">
    <property type="entry name" value="FeoA_core_dom"/>
</dbReference>
<evidence type="ECO:0000256" key="8">
    <source>
        <dbReference type="ARBA" id="ARBA00022989"/>
    </source>
</evidence>
<evidence type="ECO:0000256" key="7">
    <source>
        <dbReference type="ARBA" id="ARBA00022741"/>
    </source>
</evidence>
<dbReference type="GO" id="GO:0005525">
    <property type="term" value="F:GTP binding"/>
    <property type="evidence" value="ECO:0007669"/>
    <property type="project" value="UniProtKB-KW"/>
</dbReference>